<evidence type="ECO:0000256" key="2">
    <source>
        <dbReference type="ARBA" id="ARBA00022833"/>
    </source>
</evidence>
<name>A0AAD4K5N0_9MUSC</name>
<dbReference type="GO" id="GO:0045277">
    <property type="term" value="C:respiratory chain complex IV"/>
    <property type="evidence" value="ECO:0007669"/>
    <property type="project" value="InterPro"/>
</dbReference>
<dbReference type="GO" id="GO:0006123">
    <property type="term" value="P:mitochondrial electron transport, cytochrome c to oxygen"/>
    <property type="evidence" value="ECO:0007669"/>
    <property type="project" value="InterPro"/>
</dbReference>
<dbReference type="Gene3D" id="2.60.11.10">
    <property type="entry name" value="Cytochrome c oxidase, subunit Vb"/>
    <property type="match status" value="1"/>
</dbReference>
<evidence type="ECO:0008006" key="6">
    <source>
        <dbReference type="Google" id="ProtNLM"/>
    </source>
</evidence>
<dbReference type="GO" id="GO:0046872">
    <property type="term" value="F:metal ion binding"/>
    <property type="evidence" value="ECO:0007669"/>
    <property type="project" value="UniProtKB-KW"/>
</dbReference>
<feature type="binding site" evidence="3">
    <location>
        <position position="166"/>
    </location>
    <ligand>
        <name>Zn(2+)</name>
        <dbReference type="ChEBI" id="CHEBI:29105"/>
    </ligand>
</feature>
<keyword evidence="2 3" id="KW-0862">Zinc</keyword>
<proteinExistence type="predicted"/>
<accession>A0AAD4K5N0</accession>
<keyword evidence="5" id="KW-1185">Reference proteome</keyword>
<reference evidence="4" key="1">
    <citation type="journal article" date="2021" name="Mol. Ecol. Resour.">
        <title>Phylogenomic analyses of the genus Drosophila reveals genomic signals of climate adaptation.</title>
        <authorList>
            <person name="Li F."/>
            <person name="Rane R.V."/>
            <person name="Luria V."/>
            <person name="Xiong Z."/>
            <person name="Chen J."/>
            <person name="Li Z."/>
            <person name="Catullo R.A."/>
            <person name="Griffin P.C."/>
            <person name="Schiffer M."/>
            <person name="Pearce S."/>
            <person name="Lee S.F."/>
            <person name="McElroy K."/>
            <person name="Stocker A."/>
            <person name="Shirriffs J."/>
            <person name="Cockerell F."/>
            <person name="Coppin C."/>
            <person name="Sgro C.M."/>
            <person name="Karger A."/>
            <person name="Cain J.W."/>
            <person name="Weber J.A."/>
            <person name="Santpere G."/>
            <person name="Kirschner M.W."/>
            <person name="Hoffmann A.A."/>
            <person name="Oakeshott J.G."/>
            <person name="Zhang G."/>
        </authorList>
    </citation>
    <scope>NUCLEOTIDE SEQUENCE</scope>
    <source>
        <strain evidence="4">BGI-SZ-2011g</strain>
    </source>
</reference>
<dbReference type="Proteomes" id="UP001200034">
    <property type="component" value="Unassembled WGS sequence"/>
</dbReference>
<evidence type="ECO:0000313" key="4">
    <source>
        <dbReference type="EMBL" id="KAH8377963.1"/>
    </source>
</evidence>
<dbReference type="AlphaFoldDB" id="A0AAD4K5N0"/>
<dbReference type="InterPro" id="IPR002124">
    <property type="entry name" value="Cyt_c_oxidase_su5b"/>
</dbReference>
<evidence type="ECO:0000256" key="1">
    <source>
        <dbReference type="ARBA" id="ARBA00022723"/>
    </source>
</evidence>
<comment type="caution">
    <text evidence="4">The sequence shown here is derived from an EMBL/GenBank/DDBJ whole genome shotgun (WGS) entry which is preliminary data.</text>
</comment>
<evidence type="ECO:0000256" key="3">
    <source>
        <dbReference type="PIRSR" id="PIRSR602124-1"/>
    </source>
</evidence>
<gene>
    <name evidence="4" type="ORF">KR093_008137</name>
</gene>
<feature type="binding site" evidence="3">
    <location>
        <position position="145"/>
    </location>
    <ligand>
        <name>Zn(2+)</name>
        <dbReference type="ChEBI" id="CHEBI:29105"/>
    </ligand>
</feature>
<evidence type="ECO:0000313" key="5">
    <source>
        <dbReference type="Proteomes" id="UP001200034"/>
    </source>
</evidence>
<dbReference type="SUPFAM" id="SSF57802">
    <property type="entry name" value="Rubredoxin-like"/>
    <property type="match status" value="1"/>
</dbReference>
<dbReference type="InterPro" id="IPR036972">
    <property type="entry name" value="Cyt_c_oxidase_su5b_sf"/>
</dbReference>
<sequence length="178" mass="19984">MSSFISRLLKSSLPTKRLVSQLTQRGEDKLTALLRQLGLKKVFGSIGTKAVVGHRGISTTPVANKRKWVLFIYNASPNASLLMFLELTDDMELATGIFKRELQLRTAGCTDPWAMAKPMKRGAGTEDEPTEVPSVFDARMVGCLCLDDRIPKWMWLEKGSPKRCECGHYYVLKKDHPI</sequence>
<dbReference type="EMBL" id="JAJJHW010001127">
    <property type="protein sequence ID" value="KAH8377963.1"/>
    <property type="molecule type" value="Genomic_DNA"/>
</dbReference>
<feature type="binding site" evidence="3">
    <location>
        <position position="164"/>
    </location>
    <ligand>
        <name>Zn(2+)</name>
        <dbReference type="ChEBI" id="CHEBI:29105"/>
    </ligand>
</feature>
<dbReference type="GO" id="GO:0005740">
    <property type="term" value="C:mitochondrial envelope"/>
    <property type="evidence" value="ECO:0007669"/>
    <property type="project" value="InterPro"/>
</dbReference>
<feature type="binding site" evidence="3">
    <location>
        <position position="143"/>
    </location>
    <ligand>
        <name>Zn(2+)</name>
        <dbReference type="ChEBI" id="CHEBI:29105"/>
    </ligand>
</feature>
<protein>
    <recommendedName>
        <fullName evidence="6">Cytochrome c oxidase subunit 5B, mitochondrial</fullName>
    </recommendedName>
</protein>
<keyword evidence="1 3" id="KW-0479">Metal-binding</keyword>
<dbReference type="PROSITE" id="PS51359">
    <property type="entry name" value="COX5B_2"/>
    <property type="match status" value="1"/>
</dbReference>
<organism evidence="4 5">
    <name type="scientific">Drosophila rubida</name>
    <dbReference type="NCBI Taxonomy" id="30044"/>
    <lineage>
        <taxon>Eukaryota</taxon>
        <taxon>Metazoa</taxon>
        <taxon>Ecdysozoa</taxon>
        <taxon>Arthropoda</taxon>
        <taxon>Hexapoda</taxon>
        <taxon>Insecta</taxon>
        <taxon>Pterygota</taxon>
        <taxon>Neoptera</taxon>
        <taxon>Endopterygota</taxon>
        <taxon>Diptera</taxon>
        <taxon>Brachycera</taxon>
        <taxon>Muscomorpha</taxon>
        <taxon>Ephydroidea</taxon>
        <taxon>Drosophilidae</taxon>
        <taxon>Drosophila</taxon>
    </lineage>
</organism>
<dbReference type="Pfam" id="PF01215">
    <property type="entry name" value="COX5B"/>
    <property type="match status" value="1"/>
</dbReference>
<dbReference type="PANTHER" id="PTHR10122:SF0">
    <property type="entry name" value="CYTOCHROME C OXIDASE SUBUNIT 5B, ISOFORM A-RELATED"/>
    <property type="match status" value="1"/>
</dbReference>
<dbReference type="CDD" id="cd00924">
    <property type="entry name" value="Cyt_c_Oxidase_Vb"/>
    <property type="match status" value="1"/>
</dbReference>
<dbReference type="PANTHER" id="PTHR10122">
    <property type="entry name" value="CYTOCHROME C OXIDASE SUBUNIT 5B, MITOCHONDRIAL"/>
    <property type="match status" value="1"/>
</dbReference>